<dbReference type="SUPFAM" id="SSF55811">
    <property type="entry name" value="Nudix"/>
    <property type="match status" value="1"/>
</dbReference>
<proteinExistence type="predicted"/>
<dbReference type="InterPro" id="IPR000086">
    <property type="entry name" value="NUDIX_hydrolase_dom"/>
</dbReference>
<name>A0ABT8R3U0_9BACT</name>
<comment type="cofactor">
    <cofactor evidence="2">
        <name>Mg(2+)</name>
        <dbReference type="ChEBI" id="CHEBI:18420"/>
    </cofactor>
</comment>
<dbReference type="InterPro" id="IPR045121">
    <property type="entry name" value="CoAse"/>
</dbReference>
<dbReference type="PROSITE" id="PS51462">
    <property type="entry name" value="NUDIX"/>
    <property type="match status" value="1"/>
</dbReference>
<dbReference type="CDD" id="cd03426">
    <property type="entry name" value="NUDIX_CoAse_Nudt7"/>
    <property type="match status" value="1"/>
</dbReference>
<keyword evidence="4 8" id="KW-0378">Hydrolase</keyword>
<dbReference type="Gene3D" id="3.90.79.10">
    <property type="entry name" value="Nucleoside Triphosphate Pyrophosphohydrolase"/>
    <property type="match status" value="1"/>
</dbReference>
<dbReference type="Proteomes" id="UP001168528">
    <property type="component" value="Unassembled WGS sequence"/>
</dbReference>
<evidence type="ECO:0000256" key="3">
    <source>
        <dbReference type="ARBA" id="ARBA00022723"/>
    </source>
</evidence>
<dbReference type="EMBL" id="JAUKPO010000005">
    <property type="protein sequence ID" value="MDO1446767.1"/>
    <property type="molecule type" value="Genomic_DNA"/>
</dbReference>
<keyword evidence="9" id="KW-1185">Reference proteome</keyword>
<sequence length="216" mass="23876">MHKATPTALFKLLKTRLEQALPGEPAQKKMASSIQSALQLKAQPDHLTRQSAVLILLYPDSNHIYFPMIVRPVYAGVHSGQVAFPGGRMEETDRSYTDTALREAFEEIAINPAEVDVVGMLSPLYVPASNYMVYPVVGTSYNRPAFQPDPREVAQILEIPLSQVQDLSRIGNKEIIVRENIVIQAPFYDLLGHTVWGASAMILSELGVVLEEVGFS</sequence>
<dbReference type="GO" id="GO:0035539">
    <property type="term" value="F:8-oxo-7,8-dihydrodeoxyguanosine triphosphate pyrophosphatase activity"/>
    <property type="evidence" value="ECO:0007669"/>
    <property type="project" value="UniProtKB-EC"/>
</dbReference>
<dbReference type="EC" id="3.6.1.55" evidence="8"/>
<evidence type="ECO:0000256" key="1">
    <source>
        <dbReference type="ARBA" id="ARBA00001936"/>
    </source>
</evidence>
<accession>A0ABT8R3U0</accession>
<evidence type="ECO:0000256" key="2">
    <source>
        <dbReference type="ARBA" id="ARBA00001946"/>
    </source>
</evidence>
<comment type="cofactor">
    <cofactor evidence="1">
        <name>Mn(2+)</name>
        <dbReference type="ChEBI" id="CHEBI:29035"/>
    </cofactor>
</comment>
<dbReference type="RefSeq" id="WP_302037572.1">
    <property type="nucleotide sequence ID" value="NZ_JAUKPO010000005.1"/>
</dbReference>
<gene>
    <name evidence="8" type="ORF">Q0590_10920</name>
</gene>
<keyword evidence="3" id="KW-0479">Metal-binding</keyword>
<dbReference type="PANTHER" id="PTHR12992:SF11">
    <property type="entry name" value="MITOCHONDRIAL COENZYME A DIPHOSPHATASE NUDT8"/>
    <property type="match status" value="1"/>
</dbReference>
<evidence type="ECO:0000259" key="7">
    <source>
        <dbReference type="PROSITE" id="PS51462"/>
    </source>
</evidence>
<protein>
    <submittedName>
        <fullName evidence="8">CoA pyrophosphatase</fullName>
        <ecNumber evidence="8">3.6.1.55</ecNumber>
    </submittedName>
</protein>
<evidence type="ECO:0000256" key="5">
    <source>
        <dbReference type="ARBA" id="ARBA00022842"/>
    </source>
</evidence>
<evidence type="ECO:0000313" key="9">
    <source>
        <dbReference type="Proteomes" id="UP001168528"/>
    </source>
</evidence>
<comment type="caution">
    <text evidence="8">The sequence shown here is derived from an EMBL/GenBank/DDBJ whole genome shotgun (WGS) entry which is preliminary data.</text>
</comment>
<keyword evidence="6" id="KW-0464">Manganese</keyword>
<organism evidence="8 9">
    <name type="scientific">Rhodocytophaga aerolata</name>
    <dbReference type="NCBI Taxonomy" id="455078"/>
    <lineage>
        <taxon>Bacteria</taxon>
        <taxon>Pseudomonadati</taxon>
        <taxon>Bacteroidota</taxon>
        <taxon>Cytophagia</taxon>
        <taxon>Cytophagales</taxon>
        <taxon>Rhodocytophagaceae</taxon>
        <taxon>Rhodocytophaga</taxon>
    </lineage>
</organism>
<keyword evidence="5" id="KW-0460">Magnesium</keyword>
<evidence type="ECO:0000256" key="4">
    <source>
        <dbReference type="ARBA" id="ARBA00022801"/>
    </source>
</evidence>
<dbReference type="Pfam" id="PF00293">
    <property type="entry name" value="NUDIX"/>
    <property type="match status" value="1"/>
</dbReference>
<dbReference type="PANTHER" id="PTHR12992">
    <property type="entry name" value="NUDIX HYDROLASE"/>
    <property type="match status" value="1"/>
</dbReference>
<reference evidence="8" key="1">
    <citation type="submission" date="2023-07" db="EMBL/GenBank/DDBJ databases">
        <title>The genome sequence of Rhodocytophaga aerolata KACC 12507.</title>
        <authorList>
            <person name="Zhang X."/>
        </authorList>
    </citation>
    <scope>NUCLEOTIDE SEQUENCE</scope>
    <source>
        <strain evidence="8">KACC 12507</strain>
    </source>
</reference>
<evidence type="ECO:0000256" key="6">
    <source>
        <dbReference type="ARBA" id="ARBA00023211"/>
    </source>
</evidence>
<dbReference type="InterPro" id="IPR015797">
    <property type="entry name" value="NUDIX_hydrolase-like_dom_sf"/>
</dbReference>
<evidence type="ECO:0000313" key="8">
    <source>
        <dbReference type="EMBL" id="MDO1446767.1"/>
    </source>
</evidence>
<feature type="domain" description="Nudix hydrolase" evidence="7">
    <location>
        <begin position="48"/>
        <end position="183"/>
    </location>
</feature>